<protein>
    <submittedName>
        <fullName evidence="2">Uncharacterized protein</fullName>
    </submittedName>
</protein>
<dbReference type="Proteomes" id="UP000499080">
    <property type="component" value="Unassembled WGS sequence"/>
</dbReference>
<dbReference type="AlphaFoldDB" id="A0A4Y2UXH0"/>
<dbReference type="EMBL" id="BGPR01041441">
    <property type="protein sequence ID" value="GBO17714.1"/>
    <property type="molecule type" value="Genomic_DNA"/>
</dbReference>
<keyword evidence="3" id="KW-1185">Reference proteome</keyword>
<name>A0A4Y2UXH0_ARAVE</name>
<gene>
    <name evidence="2" type="ORF">AVEN_181322_1</name>
    <name evidence="1" type="ORF">AVEN_92681_1</name>
</gene>
<evidence type="ECO:0000313" key="1">
    <source>
        <dbReference type="EMBL" id="GBO17714.1"/>
    </source>
</evidence>
<comment type="caution">
    <text evidence="2">The sequence shown here is derived from an EMBL/GenBank/DDBJ whole genome shotgun (WGS) entry which is preliminary data.</text>
</comment>
<organism evidence="2 3">
    <name type="scientific">Araneus ventricosus</name>
    <name type="common">Orbweaver spider</name>
    <name type="synonym">Epeira ventricosa</name>
    <dbReference type="NCBI Taxonomy" id="182803"/>
    <lineage>
        <taxon>Eukaryota</taxon>
        <taxon>Metazoa</taxon>
        <taxon>Ecdysozoa</taxon>
        <taxon>Arthropoda</taxon>
        <taxon>Chelicerata</taxon>
        <taxon>Arachnida</taxon>
        <taxon>Araneae</taxon>
        <taxon>Araneomorphae</taxon>
        <taxon>Entelegynae</taxon>
        <taxon>Araneoidea</taxon>
        <taxon>Araneidae</taxon>
        <taxon>Araneus</taxon>
    </lineage>
</organism>
<sequence>MIYFPKVRIHYAHAAADVAQDEWVHLTKWPTLSDSPKIINPLTAKRWQGAKRVYGILKNGATPSVERAVKETDGWWGKGHDRCYRSPPPVFANQRIGRIRGGNGFLQLEIFWPAKTGDSSVSYVKSSADVFHDFHP</sequence>
<evidence type="ECO:0000313" key="2">
    <source>
        <dbReference type="EMBL" id="GBO17715.1"/>
    </source>
</evidence>
<accession>A0A4Y2UXH0</accession>
<proteinExistence type="predicted"/>
<evidence type="ECO:0000313" key="3">
    <source>
        <dbReference type="Proteomes" id="UP000499080"/>
    </source>
</evidence>
<reference evidence="2 3" key="1">
    <citation type="journal article" date="2019" name="Sci. Rep.">
        <title>Orb-weaving spider Araneus ventricosus genome elucidates the spidroin gene catalogue.</title>
        <authorList>
            <person name="Kono N."/>
            <person name="Nakamura H."/>
            <person name="Ohtoshi R."/>
            <person name="Moran D.A.P."/>
            <person name="Shinohara A."/>
            <person name="Yoshida Y."/>
            <person name="Fujiwara M."/>
            <person name="Mori M."/>
            <person name="Tomita M."/>
            <person name="Arakawa K."/>
        </authorList>
    </citation>
    <scope>NUCLEOTIDE SEQUENCE [LARGE SCALE GENOMIC DNA]</scope>
</reference>
<dbReference type="EMBL" id="BGPR01041444">
    <property type="protein sequence ID" value="GBO17715.1"/>
    <property type="molecule type" value="Genomic_DNA"/>
</dbReference>